<dbReference type="EMBL" id="JAVCAP010000034">
    <property type="protein sequence ID" value="MDP8568823.1"/>
    <property type="molecule type" value="Genomic_DNA"/>
</dbReference>
<evidence type="ECO:0000256" key="3">
    <source>
        <dbReference type="ARBA" id="ARBA00022989"/>
    </source>
</evidence>
<comment type="caution">
    <text evidence="7">The sequence shown here is derived from an EMBL/GenBank/DDBJ whole genome shotgun (WGS) entry which is preliminary data.</text>
</comment>
<comment type="subcellular location">
    <subcellularLocation>
        <location evidence="5">Cell inner membrane</location>
        <topology evidence="5">Multi-pass membrane protein</topology>
    </subcellularLocation>
    <subcellularLocation>
        <location evidence="1">Membrane</location>
        <topology evidence="1">Multi-pass membrane protein</topology>
    </subcellularLocation>
</comment>
<feature type="transmembrane region" description="Helical" evidence="5">
    <location>
        <begin position="35"/>
        <end position="58"/>
    </location>
</feature>
<dbReference type="PRINTS" id="PR00164">
    <property type="entry name" value="ABC2TRNSPORT"/>
</dbReference>
<evidence type="ECO:0000256" key="2">
    <source>
        <dbReference type="ARBA" id="ARBA00022692"/>
    </source>
</evidence>
<dbReference type="InterPro" id="IPR047817">
    <property type="entry name" value="ABC2_TM_bact-type"/>
</dbReference>
<proteinExistence type="inferred from homology"/>
<sequence length="268" mass="30398">MQWLNPFYWLDDIVPARWRGMYTLFKKELMRFWRVAFQTIASPILTALLYLLIFSHVLEAHVKVYDQVSYTAFLVPGLMMMSLLQNAFANSSSSLIQSKVMGNIVFLLLTPLNTLEFFCAFLAASMIRGLMVGLSIYLVALCFVDVPTVHPWWIITFAVLGSALLGTFGIIAGIWADKFDQMAAFQNFVIMPLTFLSGVFYSIHSLPPFWQAVSQLNPFFYMIDGFRYGFFGQGDVSPWLSLSVVATFMLALAWGCLKMIKSGYKLRG</sequence>
<dbReference type="Pfam" id="PF01061">
    <property type="entry name" value="ABC2_membrane"/>
    <property type="match status" value="1"/>
</dbReference>
<evidence type="ECO:0000259" key="6">
    <source>
        <dbReference type="PROSITE" id="PS51012"/>
    </source>
</evidence>
<evidence type="ECO:0000256" key="4">
    <source>
        <dbReference type="ARBA" id="ARBA00023136"/>
    </source>
</evidence>
<keyword evidence="8" id="KW-1185">Reference proteome</keyword>
<keyword evidence="2 5" id="KW-0812">Transmembrane</keyword>
<feature type="transmembrane region" description="Helical" evidence="5">
    <location>
        <begin position="152"/>
        <end position="176"/>
    </location>
</feature>
<dbReference type="PANTHER" id="PTHR43332:SF1">
    <property type="entry name" value="TRANSPORT PERMEASE PROTEIN"/>
    <property type="match status" value="1"/>
</dbReference>
<feature type="transmembrane region" description="Helical" evidence="5">
    <location>
        <begin position="70"/>
        <end position="88"/>
    </location>
</feature>
<comment type="similarity">
    <text evidence="5">Belongs to the ABC-2 integral membrane protein family.</text>
</comment>
<evidence type="ECO:0000256" key="5">
    <source>
        <dbReference type="RuleBase" id="RU361157"/>
    </source>
</evidence>
<dbReference type="NCBIfam" id="NF011648">
    <property type="entry name" value="PRK15066.1"/>
    <property type="match status" value="1"/>
</dbReference>
<dbReference type="InterPro" id="IPR000412">
    <property type="entry name" value="ABC_2_transport"/>
</dbReference>
<organism evidence="7 8">
    <name type="scientific">Methylophilus aquaticus</name>
    <dbReference type="NCBI Taxonomy" id="1971610"/>
    <lineage>
        <taxon>Bacteria</taxon>
        <taxon>Pseudomonadati</taxon>
        <taxon>Pseudomonadota</taxon>
        <taxon>Betaproteobacteria</taxon>
        <taxon>Nitrosomonadales</taxon>
        <taxon>Methylophilaceae</taxon>
        <taxon>Methylophilus</taxon>
    </lineage>
</organism>
<feature type="transmembrane region" description="Helical" evidence="5">
    <location>
        <begin position="236"/>
        <end position="257"/>
    </location>
</feature>
<evidence type="ECO:0000313" key="8">
    <source>
        <dbReference type="Proteomes" id="UP001225906"/>
    </source>
</evidence>
<feature type="transmembrane region" description="Helical" evidence="5">
    <location>
        <begin position="100"/>
        <end position="122"/>
    </location>
</feature>
<dbReference type="InterPro" id="IPR013525">
    <property type="entry name" value="ABC2_TM"/>
</dbReference>
<keyword evidence="5" id="KW-1003">Cell membrane</keyword>
<feature type="transmembrane region" description="Helical" evidence="5">
    <location>
        <begin position="188"/>
        <end position="210"/>
    </location>
</feature>
<protein>
    <recommendedName>
        <fullName evidence="5">Transport permease protein</fullName>
    </recommendedName>
</protein>
<evidence type="ECO:0000313" key="7">
    <source>
        <dbReference type="EMBL" id="MDP8568823.1"/>
    </source>
</evidence>
<dbReference type="PANTHER" id="PTHR43332">
    <property type="entry name" value="INNER MEMBRANE TRANSPORT PERMEASE YADH-RELATED"/>
    <property type="match status" value="1"/>
</dbReference>
<accession>A0ABT9JWA9</accession>
<feature type="domain" description="ABC transmembrane type-2" evidence="6">
    <location>
        <begin position="34"/>
        <end position="263"/>
    </location>
</feature>
<dbReference type="PROSITE" id="PS51012">
    <property type="entry name" value="ABC_TM2"/>
    <property type="match status" value="1"/>
</dbReference>
<dbReference type="PIRSF" id="PIRSF006648">
    <property type="entry name" value="DrrB"/>
    <property type="match status" value="1"/>
</dbReference>
<dbReference type="RefSeq" id="WP_306390627.1">
    <property type="nucleotide sequence ID" value="NZ_JAVCAP010000034.1"/>
</dbReference>
<keyword evidence="4 5" id="KW-0472">Membrane</keyword>
<keyword evidence="5" id="KW-0813">Transport</keyword>
<dbReference type="InterPro" id="IPR052522">
    <property type="entry name" value="ABC-2_transport_permease"/>
</dbReference>
<reference evidence="8" key="1">
    <citation type="journal article" date="2019" name="Int. J. Syst. Evol. Microbiol.">
        <title>The Global Catalogue of Microorganisms (GCM) 10K type strain sequencing project: providing services to taxonomists for standard genome sequencing and annotation.</title>
        <authorList>
            <consortium name="The Broad Institute Genomics Platform"/>
            <consortium name="The Broad Institute Genome Sequencing Center for Infectious Disease"/>
            <person name="Wu L."/>
            <person name="Ma J."/>
        </authorList>
    </citation>
    <scope>NUCLEOTIDE SEQUENCE [LARGE SCALE GENOMIC DNA]</scope>
    <source>
        <strain evidence="8">VKM B-3159</strain>
    </source>
</reference>
<gene>
    <name evidence="7" type="ORF">Q9291_13290</name>
</gene>
<name>A0ABT9JWA9_9PROT</name>
<feature type="transmembrane region" description="Helical" evidence="5">
    <location>
        <begin position="129"/>
        <end position="146"/>
    </location>
</feature>
<keyword evidence="3 5" id="KW-1133">Transmembrane helix</keyword>
<dbReference type="Proteomes" id="UP001225906">
    <property type="component" value="Unassembled WGS sequence"/>
</dbReference>
<evidence type="ECO:0000256" key="1">
    <source>
        <dbReference type="ARBA" id="ARBA00004141"/>
    </source>
</evidence>